<protein>
    <recommendedName>
        <fullName evidence="2">Type IX secretion system protein PorV domain-containing protein</fullName>
    </recommendedName>
</protein>
<evidence type="ECO:0000259" key="2">
    <source>
        <dbReference type="Pfam" id="PF19572"/>
    </source>
</evidence>
<dbReference type="SUPFAM" id="SSF56935">
    <property type="entry name" value="Porins"/>
    <property type="match status" value="1"/>
</dbReference>
<name>A0A1M3L6R6_9BACT</name>
<feature type="chain" id="PRO_5012951164" description="Type IX secretion system protein PorV domain-containing protein" evidence="1">
    <location>
        <begin position="26"/>
        <end position="355"/>
    </location>
</feature>
<accession>A0A1M3L6R6</accession>
<evidence type="ECO:0000256" key="1">
    <source>
        <dbReference type="SAM" id="SignalP"/>
    </source>
</evidence>
<organism evidence="3 4">
    <name type="scientific">Candidatus Kapaibacterium thiocyanatum</name>
    <dbReference type="NCBI Taxonomy" id="1895771"/>
    <lineage>
        <taxon>Bacteria</taxon>
        <taxon>Pseudomonadati</taxon>
        <taxon>Candidatus Kapaibacteriota</taxon>
        <taxon>Candidatus Kapaibacteriia</taxon>
        <taxon>Candidatus Kapaibacteriales</taxon>
        <taxon>Candidatus Kapaibacteriaceae</taxon>
        <taxon>Candidatus Kapaibacterium</taxon>
    </lineage>
</organism>
<dbReference type="NCBIfam" id="NF033709">
    <property type="entry name" value="PorV_fam"/>
    <property type="match status" value="1"/>
</dbReference>
<dbReference type="Gene3D" id="2.40.160.60">
    <property type="entry name" value="Outer membrane protein transport protein (OMPP1/FadL/TodX)"/>
    <property type="match status" value="1"/>
</dbReference>
<comment type="caution">
    <text evidence="3">The sequence shown here is derived from an EMBL/GenBank/DDBJ whole genome shotgun (WGS) entry which is preliminary data.</text>
</comment>
<sequence length="355" mass="38337">MTMMKRGAAVVSMLFVTAACMYGQAGGSAVPFLLISPDARASGMGDIGTAIADNANAVHWNPGGLGFQSSRQIALSFSKWLPQFNADLFYSYGTYSQYIDAIDGTIAGSLIYMNLGEFTRTAEDGSALGKFRSNEFAIGVSYGTLITDDLGAGVQIKYIQSNLAPAGIGQAGAGVGVSGAFDLGFLWKPTKLNFLGMNLDNVLRLGVNLQNVGPKMTYLNESDPLPTTLRMGAAFKLVEDEFNDLLISFDISKLLVRRDSLGSDPIPTSFVTSWGKGGLESGIGMEYLYDQIVALRGGFFTEPKVAGNRQYFTLGAGVRYELFQLDFSYILTIEENHPLANTLRFSLLVDWGQEQ</sequence>
<feature type="signal peptide" evidence="1">
    <location>
        <begin position="1"/>
        <end position="25"/>
    </location>
</feature>
<gene>
    <name evidence="3" type="ORF">BGO89_01385</name>
</gene>
<dbReference type="STRING" id="1895771.BGO89_01385"/>
<reference evidence="3 4" key="1">
    <citation type="submission" date="2016-09" db="EMBL/GenBank/DDBJ databases">
        <title>Genome-resolved meta-omics ties microbial dynamics to process performance in biotechnology for thiocyanate degradation.</title>
        <authorList>
            <person name="Kantor R.S."/>
            <person name="Huddy R.J."/>
            <person name="Iyer R."/>
            <person name="Thomas B.C."/>
            <person name="Brown C.T."/>
            <person name="Anantharaman K."/>
            <person name="Tringe S."/>
            <person name="Hettich R.L."/>
            <person name="Harrison S.T."/>
            <person name="Banfield J.F."/>
        </authorList>
    </citation>
    <scope>NUCLEOTIDE SEQUENCE [LARGE SCALE GENOMIC DNA]</scope>
    <source>
        <strain evidence="3">59-99</strain>
    </source>
</reference>
<dbReference type="Proteomes" id="UP000184233">
    <property type="component" value="Unassembled WGS sequence"/>
</dbReference>
<feature type="domain" description="Type IX secretion system protein PorV" evidence="2">
    <location>
        <begin position="28"/>
        <end position="257"/>
    </location>
</feature>
<proteinExistence type="predicted"/>
<dbReference type="Pfam" id="PF19572">
    <property type="entry name" value="PorV"/>
    <property type="match status" value="1"/>
</dbReference>
<evidence type="ECO:0000313" key="4">
    <source>
        <dbReference type="Proteomes" id="UP000184233"/>
    </source>
</evidence>
<evidence type="ECO:0000313" key="3">
    <source>
        <dbReference type="EMBL" id="OJX61260.1"/>
    </source>
</evidence>
<dbReference type="PROSITE" id="PS51257">
    <property type="entry name" value="PROKAR_LIPOPROTEIN"/>
    <property type="match status" value="1"/>
</dbReference>
<dbReference type="AlphaFoldDB" id="A0A1M3L6R6"/>
<keyword evidence="1" id="KW-0732">Signal</keyword>
<dbReference type="EMBL" id="MKVH01000002">
    <property type="protein sequence ID" value="OJX61260.1"/>
    <property type="molecule type" value="Genomic_DNA"/>
</dbReference>
<dbReference type="InterPro" id="IPR045741">
    <property type="entry name" value="PorV"/>
</dbReference>